<organism evidence="1 2">
    <name type="scientific">Hyalomma marginatum</name>
    <dbReference type="NCBI Taxonomy" id="34627"/>
    <lineage>
        <taxon>Eukaryota</taxon>
        <taxon>Metazoa</taxon>
        <taxon>Ecdysozoa</taxon>
        <taxon>Arthropoda</taxon>
        <taxon>Chelicerata</taxon>
        <taxon>Arachnida</taxon>
        <taxon>Acari</taxon>
        <taxon>Parasitiformes</taxon>
        <taxon>Ixodida</taxon>
        <taxon>Ixodoidea</taxon>
        <taxon>Ixodidae</taxon>
        <taxon>Hyalomminae</taxon>
        <taxon>Hyalomma</taxon>
    </lineage>
</organism>
<evidence type="ECO:0000313" key="2">
    <source>
        <dbReference type="Proteomes" id="UP000837675"/>
    </source>
</evidence>
<dbReference type="AlphaFoldDB" id="A0A8S4C3I8"/>
<proteinExistence type="predicted"/>
<dbReference type="EMBL" id="CAJVAF010000350">
    <property type="protein sequence ID" value="CAG7600144.1"/>
    <property type="molecule type" value="Genomic_DNA"/>
</dbReference>
<dbReference type="Proteomes" id="UP000837675">
    <property type="component" value="Unassembled WGS sequence"/>
</dbReference>
<reference evidence="1" key="1">
    <citation type="submission" date="2021-06" db="EMBL/GenBank/DDBJ databases">
        <authorList>
            <person name="Nardi T."/>
            <person name="Nardi T."/>
        </authorList>
    </citation>
    <scope>NUCLEOTIDE SEQUENCE</scope>
</reference>
<keyword evidence="2" id="KW-1185">Reference proteome</keyword>
<protein>
    <submittedName>
        <fullName evidence="1">Uncharacterized protein</fullName>
    </submittedName>
</protein>
<evidence type="ECO:0000313" key="1">
    <source>
        <dbReference type="EMBL" id="CAG7600144.1"/>
    </source>
</evidence>
<name>A0A8S4C3I8_9ACAR</name>
<comment type="caution">
    <text evidence="1">The sequence shown here is derived from an EMBL/GenBank/DDBJ whole genome shotgun (WGS) entry which is preliminary data.</text>
</comment>
<accession>A0A8S4C3I8</accession>
<gene>
    <name evidence="1" type="ORF">MHYMCMPASI_01156</name>
</gene>
<sequence>MSLLQQVGYTENSDEAKNLEYTFLEGLHEMVTDSAC</sequence>